<dbReference type="InterPro" id="IPR001509">
    <property type="entry name" value="Epimerase_deHydtase"/>
</dbReference>
<dbReference type="Pfam" id="PF01370">
    <property type="entry name" value="Epimerase"/>
    <property type="match status" value="1"/>
</dbReference>
<dbReference type="CDD" id="cd08946">
    <property type="entry name" value="SDR_e"/>
    <property type="match status" value="1"/>
</dbReference>
<evidence type="ECO:0000313" key="3">
    <source>
        <dbReference type="EMBL" id="CAG4897057.1"/>
    </source>
</evidence>
<reference evidence="3" key="1">
    <citation type="submission" date="2021-04" db="EMBL/GenBank/DDBJ databases">
        <authorList>
            <person name="Vanwijnsberghe S."/>
        </authorList>
    </citation>
    <scope>NUCLEOTIDE SEQUENCE</scope>
    <source>
        <strain evidence="3">LMG 31841</strain>
    </source>
</reference>
<dbReference type="InterPro" id="IPR036291">
    <property type="entry name" value="NAD(P)-bd_dom_sf"/>
</dbReference>
<name>A0A9N8X1K2_9BURK</name>
<dbReference type="GO" id="GO:0008460">
    <property type="term" value="F:dTDP-glucose 4,6-dehydratase activity"/>
    <property type="evidence" value="ECO:0007669"/>
    <property type="project" value="UniProtKB-EC"/>
</dbReference>
<keyword evidence="1" id="KW-0520">NAD</keyword>
<feature type="domain" description="NAD-dependent epimerase/dehydratase" evidence="2">
    <location>
        <begin position="6"/>
        <end position="230"/>
    </location>
</feature>
<dbReference type="EMBL" id="CAJQZC010000004">
    <property type="protein sequence ID" value="CAG4897057.1"/>
    <property type="molecule type" value="Genomic_DNA"/>
</dbReference>
<keyword evidence="4" id="KW-1185">Reference proteome</keyword>
<dbReference type="InterPro" id="IPR020904">
    <property type="entry name" value="Sc_DH/Rdtase_CS"/>
</dbReference>
<dbReference type="RefSeq" id="WP_228876755.1">
    <property type="nucleotide sequence ID" value="NZ_CAJQZC010000004.1"/>
</dbReference>
<sequence length="304" mass="33025">MSKERVLVTGAAGLVGNAVARALLARGDEVIAIDRFPGEVEGVRVIACDLNDIHQLHAATGPGLTAIVHCGAFSGPMVARDNPYAMVQVNVVGTANVLEIARIYESRRFVFCSSTSAYGHTRGDPVQEDSCMEPESLYGASKVASEQMISAYSKQYGVDGVSLRLSWVYGPRRTTDCVIRDMLTNAFAGRLTKLGFGADFYRQFIHVDDASVAVLKALDVPELPRRTYNVTGGTRVTLQEVGNMVKLLYPAAEIELANGPDPVDEFQDAFDISAAQRDLGYVPRVGLAEGIQEYARWLMATRKD</sequence>
<keyword evidence="3" id="KW-0456">Lyase</keyword>
<evidence type="ECO:0000313" key="4">
    <source>
        <dbReference type="Proteomes" id="UP000789704"/>
    </source>
</evidence>
<dbReference type="EC" id="4.2.1.46" evidence="3"/>
<dbReference type="AlphaFoldDB" id="A0A9N8X1K2"/>
<gene>
    <name evidence="3" type="primary">rffG_2</name>
    <name evidence="3" type="ORF">LMG31841_02410</name>
</gene>
<proteinExistence type="predicted"/>
<dbReference type="Proteomes" id="UP000789704">
    <property type="component" value="Unassembled WGS sequence"/>
</dbReference>
<evidence type="ECO:0000256" key="1">
    <source>
        <dbReference type="ARBA" id="ARBA00023027"/>
    </source>
</evidence>
<dbReference type="PROSITE" id="PS00061">
    <property type="entry name" value="ADH_SHORT"/>
    <property type="match status" value="1"/>
</dbReference>
<comment type="caution">
    <text evidence="3">The sequence shown here is derived from an EMBL/GenBank/DDBJ whole genome shotgun (WGS) entry which is preliminary data.</text>
</comment>
<organism evidence="3 4">
    <name type="scientific">Paraburkholderia saeva</name>
    <dbReference type="NCBI Taxonomy" id="2777537"/>
    <lineage>
        <taxon>Bacteria</taxon>
        <taxon>Pseudomonadati</taxon>
        <taxon>Pseudomonadota</taxon>
        <taxon>Betaproteobacteria</taxon>
        <taxon>Burkholderiales</taxon>
        <taxon>Burkholderiaceae</taxon>
        <taxon>Paraburkholderia</taxon>
    </lineage>
</organism>
<dbReference type="PANTHER" id="PTHR43574">
    <property type="entry name" value="EPIMERASE-RELATED"/>
    <property type="match status" value="1"/>
</dbReference>
<evidence type="ECO:0000259" key="2">
    <source>
        <dbReference type="Pfam" id="PF01370"/>
    </source>
</evidence>
<accession>A0A9N8X1K2</accession>
<dbReference type="Gene3D" id="3.40.50.720">
    <property type="entry name" value="NAD(P)-binding Rossmann-like Domain"/>
    <property type="match status" value="1"/>
</dbReference>
<dbReference type="SUPFAM" id="SSF51735">
    <property type="entry name" value="NAD(P)-binding Rossmann-fold domains"/>
    <property type="match status" value="1"/>
</dbReference>
<protein>
    <submittedName>
        <fullName evidence="3">dTDP-glucose 4,6-dehydratase 2</fullName>
        <ecNumber evidence="3">4.2.1.46</ecNumber>
    </submittedName>
</protein>